<dbReference type="RefSeq" id="WP_074811778.1">
    <property type="nucleotide sequence ID" value="NZ_FOJX01000001.1"/>
</dbReference>
<protein>
    <recommendedName>
        <fullName evidence="3">Alkylhydroperoxidase family enzyme, contains CxxC motif</fullName>
    </recommendedName>
</protein>
<dbReference type="Gene3D" id="1.20.1290.10">
    <property type="entry name" value="AhpD-like"/>
    <property type="match status" value="1"/>
</dbReference>
<gene>
    <name evidence="1" type="ORF">SAMN05216587_101197</name>
</gene>
<dbReference type="InterPro" id="IPR029032">
    <property type="entry name" value="AhpD-like"/>
</dbReference>
<reference evidence="1 2" key="1">
    <citation type="submission" date="2016-10" db="EMBL/GenBank/DDBJ databases">
        <authorList>
            <person name="de Groot N.N."/>
        </authorList>
    </citation>
    <scope>NUCLEOTIDE SEQUENCE [LARGE SCALE GENOMIC DNA]</scope>
    <source>
        <strain evidence="1 2">L14</strain>
    </source>
</reference>
<evidence type="ECO:0008006" key="3">
    <source>
        <dbReference type="Google" id="ProtNLM"/>
    </source>
</evidence>
<sequence>MFDQNLKTKFYINHVEREDATGELKELYSHFPAEVMLPGMILIKSAVPELVRLNAEELAYFTKLPTISGKLITAIRYILAVRVHSAHCTNVNGGLLITMGMTEDMIAALLENEACDCFTDKENALIPFAVKATLSPDSVNREDMDKVRAVGWTDEELLQIVVAAINSLAGVNVFKVFQVKEK</sequence>
<evidence type="ECO:0000313" key="2">
    <source>
        <dbReference type="Proteomes" id="UP000183843"/>
    </source>
</evidence>
<name>A0A1I0V4U4_SELRU</name>
<dbReference type="EMBL" id="FOJX01000001">
    <property type="protein sequence ID" value="SFA70576.1"/>
    <property type="molecule type" value="Genomic_DNA"/>
</dbReference>
<proteinExistence type="predicted"/>
<dbReference type="AlphaFoldDB" id="A0A1I0V4U4"/>
<dbReference type="SUPFAM" id="SSF69118">
    <property type="entry name" value="AhpD-like"/>
    <property type="match status" value="1"/>
</dbReference>
<organism evidence="1 2">
    <name type="scientific">Selenomonas ruminantium</name>
    <dbReference type="NCBI Taxonomy" id="971"/>
    <lineage>
        <taxon>Bacteria</taxon>
        <taxon>Bacillati</taxon>
        <taxon>Bacillota</taxon>
        <taxon>Negativicutes</taxon>
        <taxon>Selenomonadales</taxon>
        <taxon>Selenomonadaceae</taxon>
        <taxon>Selenomonas</taxon>
    </lineage>
</organism>
<dbReference type="Proteomes" id="UP000183843">
    <property type="component" value="Unassembled WGS sequence"/>
</dbReference>
<evidence type="ECO:0000313" key="1">
    <source>
        <dbReference type="EMBL" id="SFA70576.1"/>
    </source>
</evidence>
<accession>A0A1I0V4U4</accession>